<proteinExistence type="predicted"/>
<accession>A0A392SL82</accession>
<name>A0A392SL82_9FABA</name>
<keyword evidence="2" id="KW-1185">Reference proteome</keyword>
<dbReference type="AlphaFoldDB" id="A0A392SL82"/>
<sequence length="96" mass="11245">MAEDVLVKVDKFMFPIDFMVMDIEEDDDVPLILGRPFMKTARMMIDIDDGVMKARVQDEEVSFNLWEAMKHPKDKEVCFKMDAIEEAILEVQKEVM</sequence>
<evidence type="ECO:0000313" key="1">
    <source>
        <dbReference type="EMBL" id="MCI48690.1"/>
    </source>
</evidence>
<reference evidence="1 2" key="1">
    <citation type="journal article" date="2018" name="Front. Plant Sci.">
        <title>Red Clover (Trifolium pratense) and Zigzag Clover (T. medium) - A Picture of Genomic Similarities and Differences.</title>
        <authorList>
            <person name="Dluhosova J."/>
            <person name="Istvanek J."/>
            <person name="Nedelnik J."/>
            <person name="Repkova J."/>
        </authorList>
    </citation>
    <scope>NUCLEOTIDE SEQUENCE [LARGE SCALE GENOMIC DNA]</scope>
    <source>
        <strain evidence="2">cv. 10/8</strain>
        <tissue evidence="1">Leaf</tissue>
    </source>
</reference>
<dbReference type="InterPro" id="IPR021109">
    <property type="entry name" value="Peptidase_aspartic_dom_sf"/>
</dbReference>
<dbReference type="EMBL" id="LXQA010390096">
    <property type="protein sequence ID" value="MCI48690.1"/>
    <property type="molecule type" value="Genomic_DNA"/>
</dbReference>
<evidence type="ECO:0008006" key="3">
    <source>
        <dbReference type="Google" id="ProtNLM"/>
    </source>
</evidence>
<protein>
    <recommendedName>
        <fullName evidence="3">Reverse transcriptase domain-containing protein</fullName>
    </recommendedName>
</protein>
<organism evidence="1 2">
    <name type="scientific">Trifolium medium</name>
    <dbReference type="NCBI Taxonomy" id="97028"/>
    <lineage>
        <taxon>Eukaryota</taxon>
        <taxon>Viridiplantae</taxon>
        <taxon>Streptophyta</taxon>
        <taxon>Embryophyta</taxon>
        <taxon>Tracheophyta</taxon>
        <taxon>Spermatophyta</taxon>
        <taxon>Magnoliopsida</taxon>
        <taxon>eudicotyledons</taxon>
        <taxon>Gunneridae</taxon>
        <taxon>Pentapetalae</taxon>
        <taxon>rosids</taxon>
        <taxon>fabids</taxon>
        <taxon>Fabales</taxon>
        <taxon>Fabaceae</taxon>
        <taxon>Papilionoideae</taxon>
        <taxon>50 kb inversion clade</taxon>
        <taxon>NPAAA clade</taxon>
        <taxon>Hologalegina</taxon>
        <taxon>IRL clade</taxon>
        <taxon>Trifolieae</taxon>
        <taxon>Trifolium</taxon>
    </lineage>
</organism>
<comment type="caution">
    <text evidence="1">The sequence shown here is derived from an EMBL/GenBank/DDBJ whole genome shotgun (WGS) entry which is preliminary data.</text>
</comment>
<evidence type="ECO:0000313" key="2">
    <source>
        <dbReference type="Proteomes" id="UP000265520"/>
    </source>
</evidence>
<dbReference type="Gene3D" id="2.40.70.10">
    <property type="entry name" value="Acid Proteases"/>
    <property type="match status" value="1"/>
</dbReference>
<dbReference type="Proteomes" id="UP000265520">
    <property type="component" value="Unassembled WGS sequence"/>
</dbReference>
<feature type="non-terminal residue" evidence="1">
    <location>
        <position position="96"/>
    </location>
</feature>
<dbReference type="PANTHER" id="PTHR33067:SF9">
    <property type="entry name" value="RNA-DIRECTED DNA POLYMERASE"/>
    <property type="match status" value="1"/>
</dbReference>
<dbReference type="PANTHER" id="PTHR33067">
    <property type="entry name" value="RNA-DIRECTED DNA POLYMERASE-RELATED"/>
    <property type="match status" value="1"/>
</dbReference>